<organism evidence="2 3">
    <name type="scientific">Actinophytocola xinjiangensis</name>
    <dbReference type="NCBI Taxonomy" id="485602"/>
    <lineage>
        <taxon>Bacteria</taxon>
        <taxon>Bacillati</taxon>
        <taxon>Actinomycetota</taxon>
        <taxon>Actinomycetes</taxon>
        <taxon>Pseudonocardiales</taxon>
        <taxon>Pseudonocardiaceae</taxon>
    </lineage>
</organism>
<gene>
    <name evidence="2" type="ORF">BLA60_27085</name>
</gene>
<feature type="transmembrane region" description="Helical" evidence="1">
    <location>
        <begin position="37"/>
        <end position="55"/>
    </location>
</feature>
<evidence type="ECO:0000313" key="2">
    <source>
        <dbReference type="EMBL" id="OLF07584.1"/>
    </source>
</evidence>
<evidence type="ECO:0000313" key="3">
    <source>
        <dbReference type="Proteomes" id="UP000185696"/>
    </source>
</evidence>
<evidence type="ECO:0000256" key="1">
    <source>
        <dbReference type="SAM" id="Phobius"/>
    </source>
</evidence>
<keyword evidence="3" id="KW-1185">Reference proteome</keyword>
<name>A0A7Z0WL65_9PSEU</name>
<comment type="caution">
    <text evidence="2">The sequence shown here is derived from an EMBL/GenBank/DDBJ whole genome shotgun (WGS) entry which is preliminary data.</text>
</comment>
<accession>A0A7Z0WL65</accession>
<dbReference type="Proteomes" id="UP000185696">
    <property type="component" value="Unassembled WGS sequence"/>
</dbReference>
<keyword evidence="1" id="KW-0472">Membrane</keyword>
<keyword evidence="1" id="KW-0812">Transmembrane</keyword>
<protein>
    <submittedName>
        <fullName evidence="2">Uncharacterized protein</fullName>
    </submittedName>
</protein>
<sequence length="221" mass="24150">MPGMSLINWIVIGVLALLAGVMANWVPRPQWLRNIHLFIALGVLVAATAVMNFVFQSEPDENTTAIGTRELDEEPRPAIATDTYVLRVSRMVDTNDEDKIDLDTGCPGWGDMWPRVGPPRCGELGDVVVDEEGIHTGDDKPRLLLLGRESAGGHTSCLAGLTDESARRVGKLPLASLGVGSEICVKTDFENTGLVRIKDIATDQNGELRELTISYQVWTKR</sequence>
<proteinExistence type="predicted"/>
<dbReference type="EMBL" id="MSIF01000015">
    <property type="protein sequence ID" value="OLF07584.1"/>
    <property type="molecule type" value="Genomic_DNA"/>
</dbReference>
<dbReference type="AlphaFoldDB" id="A0A7Z0WL65"/>
<feature type="transmembrane region" description="Helical" evidence="1">
    <location>
        <begin position="6"/>
        <end position="25"/>
    </location>
</feature>
<keyword evidence="1" id="KW-1133">Transmembrane helix</keyword>
<reference evidence="2 3" key="1">
    <citation type="submission" date="2016-12" db="EMBL/GenBank/DDBJ databases">
        <title>The draft genome sequence of Actinophytocola xinjiangensis.</title>
        <authorList>
            <person name="Wang W."/>
            <person name="Yuan L."/>
        </authorList>
    </citation>
    <scope>NUCLEOTIDE SEQUENCE [LARGE SCALE GENOMIC DNA]</scope>
    <source>
        <strain evidence="2 3">CGMCC 4.4663</strain>
    </source>
</reference>